<dbReference type="AlphaFoldDB" id="A0A1V9DA05"/>
<dbReference type="OrthoDB" id="9780903at2"/>
<evidence type="ECO:0000259" key="3">
    <source>
        <dbReference type="Pfam" id="PF02678"/>
    </source>
</evidence>
<accession>A0A1V9DA05</accession>
<dbReference type="Pfam" id="PF02678">
    <property type="entry name" value="Pirin"/>
    <property type="match status" value="1"/>
</dbReference>
<comment type="similarity">
    <text evidence="1 2">Belongs to the pirin family.</text>
</comment>
<dbReference type="InterPro" id="IPR011051">
    <property type="entry name" value="RmlC_Cupin_sf"/>
</dbReference>
<name>A0A1V9DA05_9GAMM</name>
<dbReference type="InterPro" id="IPR014710">
    <property type="entry name" value="RmlC-like_jellyroll"/>
</dbReference>
<feature type="domain" description="Pirin N-terminal" evidence="3">
    <location>
        <begin position="40"/>
        <end position="99"/>
    </location>
</feature>
<proteinExistence type="inferred from homology"/>
<dbReference type="PANTHER" id="PTHR43212:SF3">
    <property type="entry name" value="QUERCETIN 2,3-DIOXYGENASE"/>
    <property type="match status" value="1"/>
</dbReference>
<dbReference type="Proteomes" id="UP000192769">
    <property type="component" value="Unassembled WGS sequence"/>
</dbReference>
<keyword evidence="6" id="KW-1185">Reference proteome</keyword>
<sequence length="234" mass="25247">MNVVRAHRGQLFEYGPFTIRRLRPGERFGPLAIVDMTTLKLGARIPMHEHVNDDILSYVWRGSVQHTDVNGERTPLSAKRVMVVNAGEGLRHEESAPLIEAEVLQAFIRPAHAGGEAKTQLLERADGIAHNAWSWLAGPEGSGAPLTLRQAVHIYDIRLERGSTLEVPTLPGFAPWLAVLDGVVNLVGQRLHKGDVAGDTDALPAVTAERDATLICFLVDAEASGVMSGTVSGS</sequence>
<dbReference type="Gene3D" id="2.60.120.10">
    <property type="entry name" value="Jelly Rolls"/>
    <property type="match status" value="2"/>
</dbReference>
<evidence type="ECO:0000259" key="4">
    <source>
        <dbReference type="Pfam" id="PF17954"/>
    </source>
</evidence>
<evidence type="ECO:0000256" key="1">
    <source>
        <dbReference type="ARBA" id="ARBA00008416"/>
    </source>
</evidence>
<dbReference type="RefSeq" id="WP_081141825.1">
    <property type="nucleotide sequence ID" value="NZ_MWUE01000033.1"/>
</dbReference>
<comment type="caution">
    <text evidence="5">The sequence shown here is derived from an EMBL/GenBank/DDBJ whole genome shotgun (WGS) entry which is preliminary data.</text>
</comment>
<protein>
    <recommendedName>
        <fullName evidence="7">Pirin family protein</fullName>
    </recommendedName>
</protein>
<evidence type="ECO:0008006" key="7">
    <source>
        <dbReference type="Google" id="ProtNLM"/>
    </source>
</evidence>
<dbReference type="PANTHER" id="PTHR43212">
    <property type="entry name" value="QUERCETIN 2,3-DIOXYGENASE"/>
    <property type="match status" value="1"/>
</dbReference>
<dbReference type="EMBL" id="MWUE01000033">
    <property type="protein sequence ID" value="OQP30616.1"/>
    <property type="molecule type" value="Genomic_DNA"/>
</dbReference>
<organism evidence="5 6">
    <name type="scientific">Pantoea latae</name>
    <dbReference type="NCBI Taxonomy" id="1964541"/>
    <lineage>
        <taxon>Bacteria</taxon>
        <taxon>Pseudomonadati</taxon>
        <taxon>Pseudomonadota</taxon>
        <taxon>Gammaproteobacteria</taxon>
        <taxon>Enterobacterales</taxon>
        <taxon>Erwiniaceae</taxon>
        <taxon>Pantoea</taxon>
    </lineage>
</organism>
<evidence type="ECO:0000313" key="5">
    <source>
        <dbReference type="EMBL" id="OQP30616.1"/>
    </source>
</evidence>
<gene>
    <name evidence="5" type="ORF">B2J69_20460</name>
</gene>
<dbReference type="Pfam" id="PF17954">
    <property type="entry name" value="Pirin_C_2"/>
    <property type="match status" value="1"/>
</dbReference>
<dbReference type="InterPro" id="IPR003829">
    <property type="entry name" value="Pirin_N_dom"/>
</dbReference>
<evidence type="ECO:0000256" key="2">
    <source>
        <dbReference type="RuleBase" id="RU003457"/>
    </source>
</evidence>
<reference evidence="5 6" key="1">
    <citation type="submission" date="2017-02" db="EMBL/GenBank/DDBJ databases">
        <title>Whole genome shotgun sequence of Pantoea agglomerans strain AS1 isolated from a cycad, Zamia floridana in Central Florida, USA.</title>
        <authorList>
            <person name="Lata P."/>
            <person name="Govindarajan S."/>
            <person name="Qi F."/>
            <person name="Li J.-L."/>
            <person name="Maurya S.K."/>
            <person name="Sahoo M.K."/>
        </authorList>
    </citation>
    <scope>NUCLEOTIDE SEQUENCE [LARGE SCALE GENOMIC DNA]</scope>
    <source>
        <strain evidence="5 6">AS1</strain>
    </source>
</reference>
<dbReference type="InterPro" id="IPR012093">
    <property type="entry name" value="Pirin"/>
</dbReference>
<dbReference type="SUPFAM" id="SSF51182">
    <property type="entry name" value="RmlC-like cupins"/>
    <property type="match status" value="1"/>
</dbReference>
<evidence type="ECO:0000313" key="6">
    <source>
        <dbReference type="Proteomes" id="UP000192769"/>
    </source>
</evidence>
<dbReference type="InterPro" id="IPR041602">
    <property type="entry name" value="Quercetinase_C"/>
</dbReference>
<feature type="domain" description="Quercetin 2,3-dioxygenase C-terminal cupin" evidence="4">
    <location>
        <begin position="136"/>
        <end position="217"/>
    </location>
</feature>